<keyword evidence="2" id="KW-1185">Reference proteome</keyword>
<dbReference type="EMBL" id="QGKV02000299">
    <property type="protein sequence ID" value="KAF3592634.1"/>
    <property type="molecule type" value="Genomic_DNA"/>
</dbReference>
<evidence type="ECO:0000313" key="1">
    <source>
        <dbReference type="EMBL" id="KAF3592634.1"/>
    </source>
</evidence>
<protein>
    <submittedName>
        <fullName evidence="1">Uncharacterized protein</fullName>
    </submittedName>
</protein>
<comment type="caution">
    <text evidence="1">The sequence shown here is derived from an EMBL/GenBank/DDBJ whole genome shotgun (WGS) entry which is preliminary data.</text>
</comment>
<sequence>MCITSSVPPHAYLLSKPTSSGSTLYLLDEAIQVEVPIVRRGPTTRSGTRALREGFTKAVQLILDRDGQTDQEQLLIEEMFQLKIQDQAGPAEVQDATGLIQFRLNQAERTRSATPLSIATAQPSLAICPICPVRVLGPLLTIPSIEFERNARIHRQTLRYLSSLIKVMDCTIRNRILSLMEA</sequence>
<proteinExistence type="predicted"/>
<organism evidence="1 2">
    <name type="scientific">Brassica cretica</name>
    <name type="common">Mustard</name>
    <dbReference type="NCBI Taxonomy" id="69181"/>
    <lineage>
        <taxon>Eukaryota</taxon>
        <taxon>Viridiplantae</taxon>
        <taxon>Streptophyta</taxon>
        <taxon>Embryophyta</taxon>
        <taxon>Tracheophyta</taxon>
        <taxon>Spermatophyta</taxon>
        <taxon>Magnoliopsida</taxon>
        <taxon>eudicotyledons</taxon>
        <taxon>Gunneridae</taxon>
        <taxon>Pentapetalae</taxon>
        <taxon>rosids</taxon>
        <taxon>malvids</taxon>
        <taxon>Brassicales</taxon>
        <taxon>Brassicaceae</taxon>
        <taxon>Brassiceae</taxon>
        <taxon>Brassica</taxon>
    </lineage>
</organism>
<dbReference type="Proteomes" id="UP000266723">
    <property type="component" value="Unassembled WGS sequence"/>
</dbReference>
<evidence type="ECO:0000313" key="2">
    <source>
        <dbReference type="Proteomes" id="UP000266723"/>
    </source>
</evidence>
<name>A0ABQ7E6K9_BRACR</name>
<accession>A0ABQ7E6K9</accession>
<reference evidence="1 2" key="1">
    <citation type="journal article" date="2020" name="BMC Genomics">
        <title>Intraspecific diversification of the crop wild relative Brassica cretica Lam. using demographic model selection.</title>
        <authorList>
            <person name="Kioukis A."/>
            <person name="Michalopoulou V.A."/>
            <person name="Briers L."/>
            <person name="Pirintsos S."/>
            <person name="Studholme D.J."/>
            <person name="Pavlidis P."/>
            <person name="Sarris P.F."/>
        </authorList>
    </citation>
    <scope>NUCLEOTIDE SEQUENCE [LARGE SCALE GENOMIC DNA]</scope>
    <source>
        <strain evidence="2">cv. PFS-1207/04</strain>
    </source>
</reference>
<gene>
    <name evidence="1" type="ORF">DY000_02021449</name>
</gene>